<dbReference type="EMBL" id="JAAAID010001933">
    <property type="protein sequence ID" value="KAG0008385.1"/>
    <property type="molecule type" value="Genomic_DNA"/>
</dbReference>
<dbReference type="PANTHER" id="PTHR13398">
    <property type="entry name" value="GDP-FUCOSE PROTEIN O-FUCOSYLTRANSFERASE 2"/>
    <property type="match status" value="1"/>
</dbReference>
<feature type="region of interest" description="Disordered" evidence="9">
    <location>
        <begin position="304"/>
        <end position="331"/>
    </location>
</feature>
<evidence type="ECO:0000256" key="5">
    <source>
        <dbReference type="ARBA" id="ARBA00023253"/>
    </source>
</evidence>
<keyword evidence="12" id="KW-1185">Reference proteome</keyword>
<name>A0A9P6MNS2_9FUNG</name>
<evidence type="ECO:0000256" key="8">
    <source>
        <dbReference type="ARBA" id="ARBA00026232"/>
    </source>
</evidence>
<evidence type="ECO:0000256" key="10">
    <source>
        <dbReference type="SAM" id="Phobius"/>
    </source>
</evidence>
<dbReference type="AlphaFoldDB" id="A0A9P6MNS2"/>
<evidence type="ECO:0000256" key="6">
    <source>
        <dbReference type="ARBA" id="ARBA00023277"/>
    </source>
</evidence>
<comment type="pathway">
    <text evidence="2">Protein modification; protein glycosylation.</text>
</comment>
<evidence type="ECO:0000256" key="1">
    <source>
        <dbReference type="ARBA" id="ARBA00004240"/>
    </source>
</evidence>
<evidence type="ECO:0000256" key="4">
    <source>
        <dbReference type="ARBA" id="ARBA00022824"/>
    </source>
</evidence>
<proteinExistence type="inferred from homology"/>
<dbReference type="Gene3D" id="3.40.50.11340">
    <property type="match status" value="1"/>
</dbReference>
<keyword evidence="10" id="KW-0472">Membrane</keyword>
<dbReference type="GO" id="GO:0005783">
    <property type="term" value="C:endoplasmic reticulum"/>
    <property type="evidence" value="ECO:0007669"/>
    <property type="project" value="UniProtKB-SubCell"/>
</dbReference>
<accession>A0A9P6MNS2</accession>
<dbReference type="PANTHER" id="PTHR13398:SF0">
    <property type="entry name" value="GDP-FUCOSE PROTEIN O-FUCOSYLTRANSFERASE 2"/>
    <property type="match status" value="1"/>
</dbReference>
<dbReference type="Pfam" id="PF10250">
    <property type="entry name" value="O-FucT"/>
    <property type="match status" value="1"/>
</dbReference>
<keyword evidence="10" id="KW-0812">Transmembrane</keyword>
<evidence type="ECO:0000313" key="11">
    <source>
        <dbReference type="EMBL" id="KAG0008385.1"/>
    </source>
</evidence>
<keyword evidence="6" id="KW-0119">Carbohydrate metabolism</keyword>
<feature type="non-terminal residue" evidence="11">
    <location>
        <position position="725"/>
    </location>
</feature>
<comment type="caution">
    <text evidence="11">The sequence shown here is derived from an EMBL/GenBank/DDBJ whole genome shotgun (WGS) entry which is preliminary data.</text>
</comment>
<evidence type="ECO:0000256" key="9">
    <source>
        <dbReference type="SAM" id="MobiDB-lite"/>
    </source>
</evidence>
<protein>
    <recommendedName>
        <fullName evidence="8">GDP-fucose protein O-fucosyltransferase 2</fullName>
    </recommendedName>
</protein>
<dbReference type="CDD" id="cd11296">
    <property type="entry name" value="O-FucT_like"/>
    <property type="match status" value="1"/>
</dbReference>
<feature type="transmembrane region" description="Helical" evidence="10">
    <location>
        <begin position="21"/>
        <end position="37"/>
    </location>
</feature>
<gene>
    <name evidence="11" type="ORF">BGZ80_003518</name>
</gene>
<feature type="compositionally biased region" description="Polar residues" evidence="9">
    <location>
        <begin position="318"/>
        <end position="327"/>
    </location>
</feature>
<feature type="compositionally biased region" description="Acidic residues" evidence="9">
    <location>
        <begin position="308"/>
        <end position="317"/>
    </location>
</feature>
<dbReference type="Proteomes" id="UP000703661">
    <property type="component" value="Unassembled WGS sequence"/>
</dbReference>
<organism evidence="11 12">
    <name type="scientific">Entomortierella chlamydospora</name>
    <dbReference type="NCBI Taxonomy" id="101097"/>
    <lineage>
        <taxon>Eukaryota</taxon>
        <taxon>Fungi</taxon>
        <taxon>Fungi incertae sedis</taxon>
        <taxon>Mucoromycota</taxon>
        <taxon>Mortierellomycotina</taxon>
        <taxon>Mortierellomycetes</taxon>
        <taxon>Mortierellales</taxon>
        <taxon>Mortierellaceae</taxon>
        <taxon>Entomortierella</taxon>
    </lineage>
</organism>
<dbReference type="Gene3D" id="3.40.50.11350">
    <property type="match status" value="1"/>
</dbReference>
<reference evidence="11" key="1">
    <citation type="journal article" date="2020" name="Fungal Divers.">
        <title>Resolving the Mortierellaceae phylogeny through synthesis of multi-gene phylogenetics and phylogenomics.</title>
        <authorList>
            <person name="Vandepol N."/>
            <person name="Liber J."/>
            <person name="Desiro A."/>
            <person name="Na H."/>
            <person name="Kennedy M."/>
            <person name="Barry K."/>
            <person name="Grigoriev I.V."/>
            <person name="Miller A.N."/>
            <person name="O'Donnell K."/>
            <person name="Stajich J.E."/>
            <person name="Bonito G."/>
        </authorList>
    </citation>
    <scope>NUCLEOTIDE SEQUENCE</scope>
    <source>
        <strain evidence="11">NRRL 2769</strain>
    </source>
</reference>
<comment type="subcellular location">
    <subcellularLocation>
        <location evidence="1">Endoplasmic reticulum</location>
    </subcellularLocation>
</comment>
<evidence type="ECO:0000256" key="3">
    <source>
        <dbReference type="ARBA" id="ARBA00022679"/>
    </source>
</evidence>
<evidence type="ECO:0000313" key="12">
    <source>
        <dbReference type="Proteomes" id="UP000703661"/>
    </source>
</evidence>
<sequence>MKSLTGQCSNERSWRLQTKTYVILVVIIIISGWTLLINRNVTNHDVNHLDDLGLLEPAVTVLDSNTTYLSYLPHAGHANQFMSLQSAGLLAKKLNRTLIIPPIISNFHDHNNTHQRWSRYFDLPKFASLAGVSIVEWDQVRPLTPTQRKAGQDQATLGAQSDLLETDEWARVAENLTCQIIFGYGTSRLGINHSSWNFLWHFLFRPVFKEPPPPVPGMPDLSLAKIKGDPKAGHGLVAVDDIVARYRDNDEQMLMLSDTFKVIDPGYGGSRFWNEIGSHLHFIPQLMDFATSILDKEFQYDQGIEVSPNDDPEEVSPEDSTNKNPITTEPGDLSNAAILNITAPATRIPYIAVHLRRGDIGGKCSKENMYSKCLIPIELYEDAVARARTDAATRGLHSRLPVAVTTDTTSEDDIQKIEQLGWHRIDHSKYGTTELWGAFGEVMVDFAILAHADEFVGSPASTMTWVTALRQTSWYHRDAYYPNTIKSNTFIRGGSDCNPRYQSANTLIKFSVSEDTTLLVLITRPSFSFTPTKFNVMGFDVYFGNETSDRTSSSNTADDHDTNHFLPNLVPLETTVSLLDPNTKILSPTFYTTSEATAITTTTSARNRQQGSTTLVRPTGSRIHTPVSDSGVRLELRDYAALIVKEEMEKNQEITVLPNDDLEEEKGMMEVLSKDELMELSISTNKNPKRKRICRARKPGNIQNRHTQAIRIPIEAILWISDLKW</sequence>
<dbReference type="GO" id="GO:0006004">
    <property type="term" value="P:fucose metabolic process"/>
    <property type="evidence" value="ECO:0007669"/>
    <property type="project" value="UniProtKB-KW"/>
</dbReference>
<evidence type="ECO:0000256" key="7">
    <source>
        <dbReference type="ARBA" id="ARBA00025803"/>
    </source>
</evidence>
<keyword evidence="10" id="KW-1133">Transmembrane helix</keyword>
<evidence type="ECO:0000256" key="2">
    <source>
        <dbReference type="ARBA" id="ARBA00004922"/>
    </source>
</evidence>
<dbReference type="InterPro" id="IPR019378">
    <property type="entry name" value="GDP-Fuc_O-FucTrfase"/>
</dbReference>
<keyword evidence="4" id="KW-0256">Endoplasmic reticulum</keyword>
<dbReference type="GO" id="GO:0046922">
    <property type="term" value="F:peptide-O-fucosyltransferase activity"/>
    <property type="evidence" value="ECO:0007669"/>
    <property type="project" value="InterPro"/>
</dbReference>
<keyword evidence="3" id="KW-0808">Transferase</keyword>
<keyword evidence="5" id="KW-0294">Fucose metabolism</keyword>
<comment type="similarity">
    <text evidence="7">Belongs to the glycosyltransferase 68 family.</text>
</comment>
<dbReference type="InterPro" id="IPR045130">
    <property type="entry name" value="OFUT2-like"/>
</dbReference>